<comment type="caution">
    <text evidence="6">The sequence shown here is derived from an EMBL/GenBank/DDBJ whole genome shotgun (WGS) entry which is preliminary data.</text>
</comment>
<dbReference type="FunFam" id="2.40.30.170:FF:000010">
    <property type="entry name" value="Efflux RND transporter periplasmic adaptor subunit"/>
    <property type="match status" value="1"/>
</dbReference>
<dbReference type="InterPro" id="IPR006143">
    <property type="entry name" value="RND_pump_MFP"/>
</dbReference>
<dbReference type="RefSeq" id="WP_144846884.1">
    <property type="nucleotide sequence ID" value="NZ_VMRJ01000002.1"/>
</dbReference>
<dbReference type="GO" id="GO:0015562">
    <property type="term" value="F:efflux transmembrane transporter activity"/>
    <property type="evidence" value="ECO:0007669"/>
    <property type="project" value="TreeGrafter"/>
</dbReference>
<name>A0A558BYV2_9BACT</name>
<reference evidence="6 7" key="1">
    <citation type="submission" date="2019-07" db="EMBL/GenBank/DDBJ databases">
        <title>Hymenobacter sp. straun FUR1 Genome sequencing and assembly.</title>
        <authorList>
            <person name="Chhetri G."/>
        </authorList>
    </citation>
    <scope>NUCLEOTIDE SEQUENCE [LARGE SCALE GENOMIC DNA]</scope>
    <source>
        <strain evidence="6 7">Fur1</strain>
    </source>
</reference>
<accession>A0A558BYV2</accession>
<dbReference type="Gene3D" id="2.40.30.170">
    <property type="match status" value="1"/>
</dbReference>
<dbReference type="PANTHER" id="PTHR30469:SF37">
    <property type="entry name" value="RAGD PROTEIN"/>
    <property type="match status" value="1"/>
</dbReference>
<dbReference type="Pfam" id="PF25954">
    <property type="entry name" value="Beta-barrel_RND_2"/>
    <property type="match status" value="1"/>
</dbReference>
<evidence type="ECO:0000313" key="7">
    <source>
        <dbReference type="Proteomes" id="UP000317624"/>
    </source>
</evidence>
<proteinExistence type="inferred from homology"/>
<feature type="signal peptide" evidence="2">
    <location>
        <begin position="1"/>
        <end position="25"/>
    </location>
</feature>
<dbReference type="InterPro" id="IPR058647">
    <property type="entry name" value="BSH_CzcB-like"/>
</dbReference>
<dbReference type="InterPro" id="IPR058792">
    <property type="entry name" value="Beta-barrel_RND_2"/>
</dbReference>
<evidence type="ECO:0000259" key="4">
    <source>
        <dbReference type="Pfam" id="PF25973"/>
    </source>
</evidence>
<dbReference type="EMBL" id="VMRJ01000002">
    <property type="protein sequence ID" value="TVT41690.1"/>
    <property type="molecule type" value="Genomic_DNA"/>
</dbReference>
<gene>
    <name evidence="6" type="ORF">FNT36_09690</name>
</gene>
<dbReference type="Proteomes" id="UP000317624">
    <property type="component" value="Unassembled WGS sequence"/>
</dbReference>
<organism evidence="6 7">
    <name type="scientific">Hymenobacter setariae</name>
    <dbReference type="NCBI Taxonomy" id="2594794"/>
    <lineage>
        <taxon>Bacteria</taxon>
        <taxon>Pseudomonadati</taxon>
        <taxon>Bacteroidota</taxon>
        <taxon>Cytophagia</taxon>
        <taxon>Cytophagales</taxon>
        <taxon>Hymenobacteraceae</taxon>
        <taxon>Hymenobacter</taxon>
    </lineage>
</organism>
<feature type="domain" description="CusB-like beta-barrel" evidence="3">
    <location>
        <begin position="220"/>
        <end position="291"/>
    </location>
</feature>
<feature type="domain" description="CzcB-like barrel-sandwich hybrid" evidence="4">
    <location>
        <begin position="70"/>
        <end position="200"/>
    </location>
</feature>
<dbReference type="Pfam" id="PF25973">
    <property type="entry name" value="BSH_CzcB"/>
    <property type="match status" value="1"/>
</dbReference>
<comment type="similarity">
    <text evidence="1">Belongs to the membrane fusion protein (MFP) (TC 8.A.1) family.</text>
</comment>
<dbReference type="OrthoDB" id="3286702at2"/>
<dbReference type="Pfam" id="PF25989">
    <property type="entry name" value="YknX_C"/>
    <property type="match status" value="1"/>
</dbReference>
<keyword evidence="2" id="KW-0732">Signal</keyword>
<feature type="domain" description="YknX-like C-terminal permuted SH3-like" evidence="5">
    <location>
        <begin position="301"/>
        <end position="367"/>
    </location>
</feature>
<dbReference type="InterPro" id="IPR058637">
    <property type="entry name" value="YknX-like_C"/>
</dbReference>
<sequence length="370" mass="39266">MRARSFLYPIIGAAGLLAGCSSASSSDTASDKPESEVPANSQLDAVYVTATQPAQSLSLPGELESYFQTDISPRVSAYVLRLHADIGDHVRQGQVLADLDAPELTAALNEAASKQKAAEAVLQSSRGTYHRLRQTARTAGAIAPLQLAQARTQVITDSLNVAAAQSHYNAAKQMTNYLHLTAPFAGVITERNLSPGAAVGTGGPGSLPLFKLRQLSRLRLRVAVPEAYVAEVHQGSPVEFSVKPFPGRIFVGRITRIAGSVQAATRSEQIEIDIPNAKEDLKPGMFASASLPITRPQSSIFVPKSSIVTTAERTYVIRIAQGHASLVDIQQGDENNGQVQVFGKLKAGDVVLHTGTEDVAEQQAVQVAVK</sequence>
<dbReference type="SUPFAM" id="SSF111369">
    <property type="entry name" value="HlyD-like secretion proteins"/>
    <property type="match status" value="1"/>
</dbReference>
<dbReference type="Gene3D" id="1.10.287.470">
    <property type="entry name" value="Helix hairpin bin"/>
    <property type="match status" value="1"/>
</dbReference>
<evidence type="ECO:0000259" key="3">
    <source>
        <dbReference type="Pfam" id="PF25954"/>
    </source>
</evidence>
<keyword evidence="7" id="KW-1185">Reference proteome</keyword>
<dbReference type="Gene3D" id="2.40.420.20">
    <property type="match status" value="1"/>
</dbReference>
<evidence type="ECO:0000256" key="2">
    <source>
        <dbReference type="SAM" id="SignalP"/>
    </source>
</evidence>
<dbReference type="PROSITE" id="PS51257">
    <property type="entry name" value="PROKAR_LIPOPROTEIN"/>
    <property type="match status" value="1"/>
</dbReference>
<evidence type="ECO:0000256" key="1">
    <source>
        <dbReference type="ARBA" id="ARBA00009477"/>
    </source>
</evidence>
<dbReference type="Gene3D" id="2.40.50.100">
    <property type="match status" value="1"/>
</dbReference>
<evidence type="ECO:0000259" key="5">
    <source>
        <dbReference type="Pfam" id="PF25989"/>
    </source>
</evidence>
<dbReference type="GO" id="GO:1990281">
    <property type="term" value="C:efflux pump complex"/>
    <property type="evidence" value="ECO:0007669"/>
    <property type="project" value="TreeGrafter"/>
</dbReference>
<evidence type="ECO:0000313" key="6">
    <source>
        <dbReference type="EMBL" id="TVT41690.1"/>
    </source>
</evidence>
<protein>
    <submittedName>
        <fullName evidence="6">Efflux RND transporter periplasmic adaptor subunit</fullName>
    </submittedName>
</protein>
<feature type="chain" id="PRO_5035300849" evidence="2">
    <location>
        <begin position="26"/>
        <end position="370"/>
    </location>
</feature>
<dbReference type="AlphaFoldDB" id="A0A558BYV2"/>
<dbReference type="PANTHER" id="PTHR30469">
    <property type="entry name" value="MULTIDRUG RESISTANCE PROTEIN MDTA"/>
    <property type="match status" value="1"/>
</dbReference>
<dbReference type="NCBIfam" id="TIGR01730">
    <property type="entry name" value="RND_mfp"/>
    <property type="match status" value="1"/>
</dbReference>